<comment type="subcellular location">
    <subcellularLocation>
        <location evidence="1">Cell membrane</location>
        <topology evidence="1">Multi-pass membrane protein</topology>
    </subcellularLocation>
</comment>
<keyword evidence="5 6" id="KW-0472">Membrane</keyword>
<evidence type="ECO:0000256" key="3">
    <source>
        <dbReference type="ARBA" id="ARBA00022692"/>
    </source>
</evidence>
<keyword evidence="4 6" id="KW-1133">Transmembrane helix</keyword>
<dbReference type="InterPro" id="IPR032816">
    <property type="entry name" value="VTT_dom"/>
</dbReference>
<evidence type="ECO:0000313" key="8">
    <source>
        <dbReference type="EMBL" id="MBK1726195.1"/>
    </source>
</evidence>
<name>A0ABS1E344_9GAMM</name>
<organism evidence="8 9">
    <name type="scientific">Halorhodospira neutriphila</name>
    <dbReference type="NCBI Taxonomy" id="168379"/>
    <lineage>
        <taxon>Bacteria</taxon>
        <taxon>Pseudomonadati</taxon>
        <taxon>Pseudomonadota</taxon>
        <taxon>Gammaproteobacteria</taxon>
        <taxon>Chromatiales</taxon>
        <taxon>Ectothiorhodospiraceae</taxon>
        <taxon>Halorhodospira</taxon>
    </lineage>
</organism>
<comment type="caution">
    <text evidence="8">The sequence shown here is derived from an EMBL/GenBank/DDBJ whole genome shotgun (WGS) entry which is preliminary data.</text>
</comment>
<reference evidence="8 9" key="1">
    <citation type="journal article" date="2020" name="Microorganisms">
        <title>Osmotic Adaptation and Compatible Solute Biosynthesis of Phototrophic Bacteria as Revealed from Genome Analyses.</title>
        <authorList>
            <person name="Imhoff J.F."/>
            <person name="Rahn T."/>
            <person name="Kunzel S."/>
            <person name="Keller A."/>
            <person name="Neulinger S.C."/>
        </authorList>
    </citation>
    <scope>NUCLEOTIDE SEQUENCE [LARGE SCALE GENOMIC DNA]</scope>
    <source>
        <strain evidence="8 9">DSM 15116</strain>
    </source>
</reference>
<evidence type="ECO:0000256" key="2">
    <source>
        <dbReference type="ARBA" id="ARBA00022475"/>
    </source>
</evidence>
<dbReference type="InterPro" id="IPR051311">
    <property type="entry name" value="DedA_domain"/>
</dbReference>
<evidence type="ECO:0000256" key="5">
    <source>
        <dbReference type="ARBA" id="ARBA00023136"/>
    </source>
</evidence>
<evidence type="ECO:0000256" key="4">
    <source>
        <dbReference type="ARBA" id="ARBA00022989"/>
    </source>
</evidence>
<dbReference type="Pfam" id="PF09335">
    <property type="entry name" value="VTT_dom"/>
    <property type="match status" value="1"/>
</dbReference>
<protein>
    <recommendedName>
        <fullName evidence="7">VTT domain-containing protein</fullName>
    </recommendedName>
</protein>
<feature type="domain" description="VTT" evidence="7">
    <location>
        <begin position="12"/>
        <end position="134"/>
    </location>
</feature>
<feature type="transmembrane region" description="Helical" evidence="6">
    <location>
        <begin position="25"/>
        <end position="46"/>
    </location>
</feature>
<dbReference type="EMBL" id="NRSH01000028">
    <property type="protein sequence ID" value="MBK1726195.1"/>
    <property type="molecule type" value="Genomic_DNA"/>
</dbReference>
<keyword evidence="9" id="KW-1185">Reference proteome</keyword>
<dbReference type="PANTHER" id="PTHR42709">
    <property type="entry name" value="ALKALINE PHOSPHATASE LIKE PROTEIN"/>
    <property type="match status" value="1"/>
</dbReference>
<feature type="transmembrane region" description="Helical" evidence="6">
    <location>
        <begin position="114"/>
        <end position="135"/>
    </location>
</feature>
<keyword evidence="2" id="KW-1003">Cell membrane</keyword>
<evidence type="ECO:0000259" key="7">
    <source>
        <dbReference type="Pfam" id="PF09335"/>
    </source>
</evidence>
<feature type="transmembrane region" description="Helical" evidence="6">
    <location>
        <begin position="147"/>
        <end position="167"/>
    </location>
</feature>
<keyword evidence="3 6" id="KW-0812">Transmembrane</keyword>
<accession>A0ABS1E344</accession>
<dbReference type="Proteomes" id="UP000738126">
    <property type="component" value="Unassembled WGS sequence"/>
</dbReference>
<proteinExistence type="predicted"/>
<evidence type="ECO:0000256" key="1">
    <source>
        <dbReference type="ARBA" id="ARBA00004651"/>
    </source>
</evidence>
<sequence>MLVVAPELLMPFLGYAAYQSGEGPLPALIAGSLGGTTGSTLIYAAARLVDGERVRRWIVHGGRWQLLREHDLEAIDALFQRHGGALVLFGRFIPTVRSLVSVPAGLLPMPWGRFLLFTLLGTTAWNAVLMGGGYTMGANWEALTEALGTYGAIATAVTIAAALIFTLRRLRGATLGKR</sequence>
<evidence type="ECO:0000256" key="6">
    <source>
        <dbReference type="SAM" id="Phobius"/>
    </source>
</evidence>
<evidence type="ECO:0000313" key="9">
    <source>
        <dbReference type="Proteomes" id="UP000738126"/>
    </source>
</evidence>
<dbReference type="PANTHER" id="PTHR42709:SF6">
    <property type="entry name" value="UNDECAPRENYL PHOSPHATE TRANSPORTER A"/>
    <property type="match status" value="1"/>
</dbReference>
<gene>
    <name evidence="8" type="ORF">CKO13_03975</name>
</gene>